<reference evidence="1 2" key="1">
    <citation type="journal article" date="2023" name="G3 (Bethesda)">
        <title>A chromosome-length genome assembly and annotation of blackberry (Rubus argutus, cv. 'Hillquist').</title>
        <authorList>
            <person name="Bruna T."/>
            <person name="Aryal R."/>
            <person name="Dudchenko O."/>
            <person name="Sargent D.J."/>
            <person name="Mead D."/>
            <person name="Buti M."/>
            <person name="Cavallini A."/>
            <person name="Hytonen T."/>
            <person name="Andres J."/>
            <person name="Pham M."/>
            <person name="Weisz D."/>
            <person name="Mascagni F."/>
            <person name="Usai G."/>
            <person name="Natali L."/>
            <person name="Bassil N."/>
            <person name="Fernandez G.E."/>
            <person name="Lomsadze A."/>
            <person name="Armour M."/>
            <person name="Olukolu B."/>
            <person name="Poorten T."/>
            <person name="Britton C."/>
            <person name="Davik J."/>
            <person name="Ashrafi H."/>
            <person name="Aiden E.L."/>
            <person name="Borodovsky M."/>
            <person name="Worthington M."/>
        </authorList>
    </citation>
    <scope>NUCLEOTIDE SEQUENCE [LARGE SCALE GENOMIC DNA]</scope>
    <source>
        <strain evidence="1">PI 553951</strain>
    </source>
</reference>
<dbReference type="Proteomes" id="UP001457282">
    <property type="component" value="Unassembled WGS sequence"/>
</dbReference>
<comment type="caution">
    <text evidence="1">The sequence shown here is derived from an EMBL/GenBank/DDBJ whole genome shotgun (WGS) entry which is preliminary data.</text>
</comment>
<evidence type="ECO:0000313" key="2">
    <source>
        <dbReference type="Proteomes" id="UP001457282"/>
    </source>
</evidence>
<keyword evidence="2" id="KW-1185">Reference proteome</keyword>
<name>A0AAW1WLN6_RUBAR</name>
<organism evidence="1 2">
    <name type="scientific">Rubus argutus</name>
    <name type="common">Southern blackberry</name>
    <dbReference type="NCBI Taxonomy" id="59490"/>
    <lineage>
        <taxon>Eukaryota</taxon>
        <taxon>Viridiplantae</taxon>
        <taxon>Streptophyta</taxon>
        <taxon>Embryophyta</taxon>
        <taxon>Tracheophyta</taxon>
        <taxon>Spermatophyta</taxon>
        <taxon>Magnoliopsida</taxon>
        <taxon>eudicotyledons</taxon>
        <taxon>Gunneridae</taxon>
        <taxon>Pentapetalae</taxon>
        <taxon>rosids</taxon>
        <taxon>fabids</taxon>
        <taxon>Rosales</taxon>
        <taxon>Rosaceae</taxon>
        <taxon>Rosoideae</taxon>
        <taxon>Rosoideae incertae sedis</taxon>
        <taxon>Rubus</taxon>
    </lineage>
</organism>
<gene>
    <name evidence="1" type="ORF">M0R45_023100</name>
</gene>
<dbReference type="AlphaFoldDB" id="A0AAW1WLN6"/>
<proteinExistence type="predicted"/>
<sequence length="114" mass="13038">MLTAEREFMMSTDLKPLIKFIIENGCTAKEKLVELIDKRAIEEQIDLLVSIGCISHSDDDEIVLTDGDTESIVERLEKAASEAFKSLKDTSKKSMTYSAYRCKLKEAYKRRGRR</sequence>
<accession>A0AAW1WLN6</accession>
<protein>
    <submittedName>
        <fullName evidence="1">Uncharacterized protein</fullName>
    </submittedName>
</protein>
<evidence type="ECO:0000313" key="1">
    <source>
        <dbReference type="EMBL" id="KAK9925835.1"/>
    </source>
</evidence>
<dbReference type="EMBL" id="JBEDUW010000005">
    <property type="protein sequence ID" value="KAK9925835.1"/>
    <property type="molecule type" value="Genomic_DNA"/>
</dbReference>